<keyword evidence="2" id="KW-1185">Reference proteome</keyword>
<accession>A0A4V1ALN0</accession>
<sequence>MTAKDTQSIKVIKADVAKKDFASARKTTEELEARHTNDDLNMNITDIINALANKDAQGANIAIEAFEKWYDTNVNY</sequence>
<proteinExistence type="predicted"/>
<dbReference type="EMBL" id="CP034726">
    <property type="protein sequence ID" value="QBP18169.1"/>
    <property type="molecule type" value="Genomic_DNA"/>
</dbReference>
<evidence type="ECO:0000313" key="2">
    <source>
        <dbReference type="Proteomes" id="UP000294321"/>
    </source>
</evidence>
<dbReference type="RefSeq" id="WP_133441730.1">
    <property type="nucleotide sequence ID" value="NZ_CP034726.1"/>
</dbReference>
<dbReference type="Proteomes" id="UP000294321">
    <property type="component" value="Chromosome"/>
</dbReference>
<evidence type="ECO:0000313" key="1">
    <source>
        <dbReference type="EMBL" id="QBP18169.1"/>
    </source>
</evidence>
<gene>
    <name evidence="1" type="ORF">ELX58_03235</name>
</gene>
<dbReference type="KEGG" id="lji:ELX58_03235"/>
<organism evidence="1 2">
    <name type="scientific">Acetilactobacillus jinshanensis</name>
    <dbReference type="NCBI Taxonomy" id="1720083"/>
    <lineage>
        <taxon>Bacteria</taxon>
        <taxon>Bacillati</taxon>
        <taxon>Bacillota</taxon>
        <taxon>Bacilli</taxon>
        <taxon>Lactobacillales</taxon>
        <taxon>Lactobacillaceae</taxon>
        <taxon>Acetilactobacillus</taxon>
    </lineage>
</organism>
<protein>
    <submittedName>
        <fullName evidence="1">Uncharacterized protein</fullName>
    </submittedName>
</protein>
<name>A0A4V1ALN0_9LACO</name>
<reference evidence="2" key="1">
    <citation type="submission" date="2018-12" db="EMBL/GenBank/DDBJ databases">
        <title>A new species of lactobacillus.</title>
        <authorList>
            <person name="Jian Y."/>
            <person name="Xin L."/>
            <person name="Hong Z.J."/>
            <person name="Ming L.Z."/>
            <person name="Hong X.Z."/>
        </authorList>
    </citation>
    <scope>NUCLEOTIDE SEQUENCE [LARGE SCALE GENOMIC DNA]</scope>
    <source>
        <strain evidence="2">HSLZ-75</strain>
    </source>
</reference>
<dbReference type="AlphaFoldDB" id="A0A4V1ALN0"/>